<dbReference type="EMBL" id="BQNB010018441">
    <property type="protein sequence ID" value="GJT74436.1"/>
    <property type="molecule type" value="Genomic_DNA"/>
</dbReference>
<reference evidence="1" key="2">
    <citation type="submission" date="2022-01" db="EMBL/GenBank/DDBJ databases">
        <authorList>
            <person name="Yamashiro T."/>
            <person name="Shiraishi A."/>
            <person name="Satake H."/>
            <person name="Nakayama K."/>
        </authorList>
    </citation>
    <scope>NUCLEOTIDE SEQUENCE</scope>
</reference>
<organism evidence="1 2">
    <name type="scientific">Tanacetum coccineum</name>
    <dbReference type="NCBI Taxonomy" id="301880"/>
    <lineage>
        <taxon>Eukaryota</taxon>
        <taxon>Viridiplantae</taxon>
        <taxon>Streptophyta</taxon>
        <taxon>Embryophyta</taxon>
        <taxon>Tracheophyta</taxon>
        <taxon>Spermatophyta</taxon>
        <taxon>Magnoliopsida</taxon>
        <taxon>eudicotyledons</taxon>
        <taxon>Gunneridae</taxon>
        <taxon>Pentapetalae</taxon>
        <taxon>asterids</taxon>
        <taxon>campanulids</taxon>
        <taxon>Asterales</taxon>
        <taxon>Asteraceae</taxon>
        <taxon>Asteroideae</taxon>
        <taxon>Anthemideae</taxon>
        <taxon>Anthemidinae</taxon>
        <taxon>Tanacetum</taxon>
    </lineage>
</organism>
<reference evidence="1" key="1">
    <citation type="journal article" date="2022" name="Int. J. Mol. Sci.">
        <title>Draft Genome of Tanacetum Coccineum: Genomic Comparison of Closely Related Tanacetum-Family Plants.</title>
        <authorList>
            <person name="Yamashiro T."/>
            <person name="Shiraishi A."/>
            <person name="Nakayama K."/>
            <person name="Satake H."/>
        </authorList>
    </citation>
    <scope>NUCLEOTIDE SEQUENCE</scope>
</reference>
<keyword evidence="2" id="KW-1185">Reference proteome</keyword>
<dbReference type="Proteomes" id="UP001151760">
    <property type="component" value="Unassembled WGS sequence"/>
</dbReference>
<proteinExistence type="predicted"/>
<sequence length="263" mass="30238">MMDNPETKMEVEIPYELLKDDQKNQLGKNNEAKMTLYNALPRNSQVKDCKVDLLIQQYEKFSISSEETINSGFTRFNVIVTSLKSLDQDYSSKNHVRKFLSLFFLINGDTTMTTLKKQKLHKEKVKVVASKANMFEEGYAVTISETKAVKAQDKGRVATIAVKKVTSLVSVQILKKIKLLSNELGAIAKMVMNLKMMLIVSWRLTLKRLQDEAMKFSKFKKSSVVLDDMLSHQKLSTIRKVLDFLRMRKPLLTPPVRQWVVKK</sequence>
<evidence type="ECO:0000313" key="2">
    <source>
        <dbReference type="Proteomes" id="UP001151760"/>
    </source>
</evidence>
<comment type="caution">
    <text evidence="1">The sequence shown here is derived from an EMBL/GenBank/DDBJ whole genome shotgun (WGS) entry which is preliminary data.</text>
</comment>
<accession>A0ABQ5GG32</accession>
<gene>
    <name evidence="1" type="ORF">Tco_1041161</name>
</gene>
<name>A0ABQ5GG32_9ASTR</name>
<protein>
    <submittedName>
        <fullName evidence="1">Uncharacterized protein</fullName>
    </submittedName>
</protein>
<evidence type="ECO:0000313" key="1">
    <source>
        <dbReference type="EMBL" id="GJT74436.1"/>
    </source>
</evidence>